<dbReference type="AlphaFoldDB" id="A0A5C3KFT8"/>
<name>A0A5C3KFT8_COPMA</name>
<organism evidence="2 3">
    <name type="scientific">Coprinopsis marcescibilis</name>
    <name type="common">Agaric fungus</name>
    <name type="synonym">Psathyrella marcescibilis</name>
    <dbReference type="NCBI Taxonomy" id="230819"/>
    <lineage>
        <taxon>Eukaryota</taxon>
        <taxon>Fungi</taxon>
        <taxon>Dikarya</taxon>
        <taxon>Basidiomycota</taxon>
        <taxon>Agaricomycotina</taxon>
        <taxon>Agaricomycetes</taxon>
        <taxon>Agaricomycetidae</taxon>
        <taxon>Agaricales</taxon>
        <taxon>Agaricineae</taxon>
        <taxon>Psathyrellaceae</taxon>
        <taxon>Coprinopsis</taxon>
    </lineage>
</organism>
<proteinExistence type="predicted"/>
<dbReference type="Proteomes" id="UP000307440">
    <property type="component" value="Unassembled WGS sequence"/>
</dbReference>
<feature type="compositionally biased region" description="Polar residues" evidence="1">
    <location>
        <begin position="198"/>
        <end position="210"/>
    </location>
</feature>
<dbReference type="STRING" id="230819.A0A5C3KFT8"/>
<feature type="compositionally biased region" description="Low complexity" evidence="1">
    <location>
        <begin position="390"/>
        <end position="401"/>
    </location>
</feature>
<gene>
    <name evidence="2" type="ORF">FA15DRAFT_674915</name>
</gene>
<reference evidence="2 3" key="1">
    <citation type="journal article" date="2019" name="Nat. Ecol. Evol.">
        <title>Megaphylogeny resolves global patterns of mushroom evolution.</title>
        <authorList>
            <person name="Varga T."/>
            <person name="Krizsan K."/>
            <person name="Foldi C."/>
            <person name="Dima B."/>
            <person name="Sanchez-Garcia M."/>
            <person name="Sanchez-Ramirez S."/>
            <person name="Szollosi G.J."/>
            <person name="Szarkandi J.G."/>
            <person name="Papp V."/>
            <person name="Albert L."/>
            <person name="Andreopoulos W."/>
            <person name="Angelini C."/>
            <person name="Antonin V."/>
            <person name="Barry K.W."/>
            <person name="Bougher N.L."/>
            <person name="Buchanan P."/>
            <person name="Buyck B."/>
            <person name="Bense V."/>
            <person name="Catcheside P."/>
            <person name="Chovatia M."/>
            <person name="Cooper J."/>
            <person name="Damon W."/>
            <person name="Desjardin D."/>
            <person name="Finy P."/>
            <person name="Geml J."/>
            <person name="Haridas S."/>
            <person name="Hughes K."/>
            <person name="Justo A."/>
            <person name="Karasinski D."/>
            <person name="Kautmanova I."/>
            <person name="Kiss B."/>
            <person name="Kocsube S."/>
            <person name="Kotiranta H."/>
            <person name="LaButti K.M."/>
            <person name="Lechner B.E."/>
            <person name="Liimatainen K."/>
            <person name="Lipzen A."/>
            <person name="Lukacs Z."/>
            <person name="Mihaltcheva S."/>
            <person name="Morgado L.N."/>
            <person name="Niskanen T."/>
            <person name="Noordeloos M.E."/>
            <person name="Ohm R.A."/>
            <person name="Ortiz-Santana B."/>
            <person name="Ovrebo C."/>
            <person name="Racz N."/>
            <person name="Riley R."/>
            <person name="Savchenko A."/>
            <person name="Shiryaev A."/>
            <person name="Soop K."/>
            <person name="Spirin V."/>
            <person name="Szebenyi C."/>
            <person name="Tomsovsky M."/>
            <person name="Tulloss R.E."/>
            <person name="Uehling J."/>
            <person name="Grigoriev I.V."/>
            <person name="Vagvolgyi C."/>
            <person name="Papp T."/>
            <person name="Martin F.M."/>
            <person name="Miettinen O."/>
            <person name="Hibbett D.S."/>
            <person name="Nagy L.G."/>
        </authorList>
    </citation>
    <scope>NUCLEOTIDE SEQUENCE [LARGE SCALE GENOMIC DNA]</scope>
    <source>
        <strain evidence="2 3">CBS 121175</strain>
    </source>
</reference>
<accession>A0A5C3KFT8</accession>
<dbReference type="EMBL" id="ML210369">
    <property type="protein sequence ID" value="TFK18931.1"/>
    <property type="molecule type" value="Genomic_DNA"/>
</dbReference>
<keyword evidence="3" id="KW-1185">Reference proteome</keyword>
<protein>
    <submittedName>
        <fullName evidence="2">Uncharacterized protein</fullName>
    </submittedName>
</protein>
<evidence type="ECO:0000313" key="3">
    <source>
        <dbReference type="Proteomes" id="UP000307440"/>
    </source>
</evidence>
<evidence type="ECO:0000256" key="1">
    <source>
        <dbReference type="SAM" id="MobiDB-lite"/>
    </source>
</evidence>
<feature type="region of interest" description="Disordered" evidence="1">
    <location>
        <begin position="191"/>
        <end position="236"/>
    </location>
</feature>
<dbReference type="OrthoDB" id="3262547at2759"/>
<feature type="region of interest" description="Disordered" evidence="1">
    <location>
        <begin position="386"/>
        <end position="407"/>
    </location>
</feature>
<sequence length="485" mass="53146">MAALLSDQIDRLTQKTRSIKATASTIASTTSNNRPFTNAVLYADLGLLIRDIDPTELGLFTLDQSSAPKAYHTGPPTTQLKPVSFVGATPLRRNPARREDRNQEPEPENYVRAALKCLLTYQDIRPMPRAQAQLANILSELEVARKNISVLHASLAAQQPDEPLEAPSSKLQYKLEDERIKSLQARMQELNQRKKQLTADTKSTAASKQPDSPKLALPNSPDRFWGTPSVDPSRSTKFSGNLLLDEKADFNDLSDVSFSMPTPQKQSSTAPFSMFTTQSAVVESSEEDQPPDESFSTIQASSIRADVGTICPVEDDITVAQPSEAKDPALPEPESEIVPHEKSDHIRITPEVDRITSKILSTYSDILQLPKLSSAKEIIARVKDIANQTPSPDSPSQSSLSAGVGGNAPTGQQILTAHLLYELLSAPQHSMHQNKVKETLTERTKFGMSVGALGQNPTRILYACMAKRLVKIDRSGGEQIVRFDI</sequence>
<evidence type="ECO:0000313" key="2">
    <source>
        <dbReference type="EMBL" id="TFK18931.1"/>
    </source>
</evidence>